<dbReference type="InterPro" id="IPR029068">
    <property type="entry name" value="Glyas_Bleomycin-R_OHBP_Dase"/>
</dbReference>
<gene>
    <name evidence="2" type="ORF">E1286_14640</name>
</gene>
<dbReference type="InterPro" id="IPR004360">
    <property type="entry name" value="Glyas_Fos-R_dOase_dom"/>
</dbReference>
<comment type="caution">
    <text evidence="2">The sequence shown here is derived from an EMBL/GenBank/DDBJ whole genome shotgun (WGS) entry which is preliminary data.</text>
</comment>
<dbReference type="OrthoDB" id="5242400at2"/>
<accession>A0A4R4YUL0</accession>
<evidence type="ECO:0000259" key="1">
    <source>
        <dbReference type="PROSITE" id="PS51819"/>
    </source>
</evidence>
<evidence type="ECO:0000313" key="3">
    <source>
        <dbReference type="Proteomes" id="UP000295302"/>
    </source>
</evidence>
<dbReference type="InterPro" id="IPR037523">
    <property type="entry name" value="VOC_core"/>
</dbReference>
<dbReference type="AlphaFoldDB" id="A0A4R4YUL0"/>
<keyword evidence="3" id="KW-1185">Reference proteome</keyword>
<organism evidence="2 3">
    <name type="scientific">Nonomuraea terrae</name>
    <dbReference type="NCBI Taxonomy" id="2530383"/>
    <lineage>
        <taxon>Bacteria</taxon>
        <taxon>Bacillati</taxon>
        <taxon>Actinomycetota</taxon>
        <taxon>Actinomycetes</taxon>
        <taxon>Streptosporangiales</taxon>
        <taxon>Streptosporangiaceae</taxon>
        <taxon>Nonomuraea</taxon>
    </lineage>
</organism>
<evidence type="ECO:0000313" key="2">
    <source>
        <dbReference type="EMBL" id="TDD49068.1"/>
    </source>
</evidence>
<dbReference type="RefSeq" id="WP_132612694.1">
    <property type="nucleotide sequence ID" value="NZ_SMKQ01000034.1"/>
</dbReference>
<sequence>MAATPDTVHWRGVHHLALVTTDMDATVRFWHGVLDARLVATLALPAFRHYFFDIGEGSTIAFFEYTDQPIDSFAKPAGVPYAKAAQFDHLSLHLPDEDALLRLRDRLKEHGCEVTDVIDHGFLRSIYFSDPNGIALEASWWTVDPTGRPADHSDERLFADPDPVPAVRELRDEGRLRHTVATRLVDGVIEDLAREGITLEH</sequence>
<dbReference type="PROSITE" id="PS51819">
    <property type="entry name" value="VOC"/>
    <property type="match status" value="1"/>
</dbReference>
<proteinExistence type="predicted"/>
<feature type="domain" description="VOC" evidence="1">
    <location>
        <begin position="12"/>
        <end position="141"/>
    </location>
</feature>
<name>A0A4R4YUL0_9ACTN</name>
<dbReference type="Gene3D" id="3.10.180.10">
    <property type="entry name" value="2,3-Dihydroxybiphenyl 1,2-Dioxygenase, domain 1"/>
    <property type="match status" value="1"/>
</dbReference>
<dbReference type="Pfam" id="PF00903">
    <property type="entry name" value="Glyoxalase"/>
    <property type="match status" value="1"/>
</dbReference>
<reference evidence="2 3" key="1">
    <citation type="submission" date="2019-03" db="EMBL/GenBank/DDBJ databases">
        <title>Draft genome sequences of novel Actinobacteria.</title>
        <authorList>
            <person name="Sahin N."/>
            <person name="Ay H."/>
            <person name="Saygin H."/>
        </authorList>
    </citation>
    <scope>NUCLEOTIDE SEQUENCE [LARGE SCALE GENOMIC DNA]</scope>
    <source>
        <strain evidence="2 3">CH32</strain>
    </source>
</reference>
<protein>
    <submittedName>
        <fullName evidence="2">VOC family protein</fullName>
    </submittedName>
</protein>
<dbReference type="SUPFAM" id="SSF54593">
    <property type="entry name" value="Glyoxalase/Bleomycin resistance protein/Dihydroxybiphenyl dioxygenase"/>
    <property type="match status" value="1"/>
</dbReference>
<dbReference type="EMBL" id="SMKQ01000034">
    <property type="protein sequence ID" value="TDD49068.1"/>
    <property type="molecule type" value="Genomic_DNA"/>
</dbReference>
<dbReference type="CDD" id="cd06587">
    <property type="entry name" value="VOC"/>
    <property type="match status" value="1"/>
</dbReference>
<dbReference type="Proteomes" id="UP000295302">
    <property type="component" value="Unassembled WGS sequence"/>
</dbReference>